<evidence type="ECO:0000313" key="2">
    <source>
        <dbReference type="EMBL" id="SES19677.1"/>
    </source>
</evidence>
<sequence>MPIIGNHVAVNSGRWRLAVVAFAVSVIGVLTWLATSEDALDVGDKLASVTGAVLALAGLVVGLLTLRAGAAADTSGDPAQALEDLAGLVLRQWEREAGARGLTRQDPLDVRWASTRRPVAPSAKDVIGPGVVAGEPLRLKLHGGVGRLADALFELPGHQLVLLGEPGSGKTSAAMLLVLHLLARREPGDLVPVLLPLASWDPAEQDLDAWMAQRISADHPDFRARGVHGPGLARALVEKRLVLPVLDALDEVGSKVDAVRGIARVVGRNSPFVLTCRADDYEEIIRETGVPVGRAAVVELTPVGAREAARYLEAGVLEGDRRWRPVTEALLREPDGVLARALSTPLAVYLARTAFTPLTSDPADLLELPTSSAVEKHLLEAYLPALYPCPENPRRWLAFLARRLAARPQARNLGWWRLFLMLPGPRTVVGASRGLLTGAVFATTILLHGRLSDQPVFAVWWLVVLAVGAVAGAVAGALAGTVVGAVRSPDAARLPSYLVASWGRAAGGLLAGGLAGIGASALADQLASARTPLGVVVTTGSIIGIGWSSQALAKPISVNAPVDPRGGLAGDRKATIFVTALATTTITVGLSMWTWVEGGLDVPALVAMAGLGLTVSCVWPLSGAWVDFTIARTWFALCGRLPWRLLGFLEEAHERGVLRQVGAAYEFRHQRLQQHFSR</sequence>
<dbReference type="Gene3D" id="3.40.50.300">
    <property type="entry name" value="P-loop containing nucleotide triphosphate hydrolases"/>
    <property type="match status" value="1"/>
</dbReference>
<feature type="transmembrane region" description="Helical" evidence="1">
    <location>
        <begin position="459"/>
        <end position="486"/>
    </location>
</feature>
<keyword evidence="1" id="KW-0812">Transmembrane</keyword>
<dbReference type="STRING" id="65499.SAMN04488000_11830"/>
<reference evidence="3" key="1">
    <citation type="submission" date="2016-10" db="EMBL/GenBank/DDBJ databases">
        <authorList>
            <person name="Varghese N."/>
            <person name="Submissions S."/>
        </authorList>
    </citation>
    <scope>NUCLEOTIDE SEQUENCE [LARGE SCALE GENOMIC DNA]</scope>
    <source>
        <strain evidence="3">DSM 44437</strain>
    </source>
</reference>
<feature type="transmembrane region" description="Helical" evidence="1">
    <location>
        <begin position="498"/>
        <end position="521"/>
    </location>
</feature>
<feature type="transmembrane region" description="Helical" evidence="1">
    <location>
        <begin position="602"/>
        <end position="622"/>
    </location>
</feature>
<dbReference type="EMBL" id="FOFV01000018">
    <property type="protein sequence ID" value="SES19677.1"/>
    <property type="molecule type" value="Genomic_DNA"/>
</dbReference>
<keyword evidence="1" id="KW-1133">Transmembrane helix</keyword>
<dbReference type="AlphaFoldDB" id="A0A1H9VEK6"/>
<feature type="transmembrane region" description="Helical" evidence="1">
    <location>
        <begin position="574"/>
        <end position="596"/>
    </location>
</feature>
<evidence type="ECO:0000256" key="1">
    <source>
        <dbReference type="SAM" id="Phobius"/>
    </source>
</evidence>
<feature type="transmembrane region" description="Helical" evidence="1">
    <location>
        <begin position="427"/>
        <end position="447"/>
    </location>
</feature>
<protein>
    <recommendedName>
        <fullName evidence="4">NACHT domain-containing protein</fullName>
    </recommendedName>
</protein>
<keyword evidence="1" id="KW-0472">Membrane</keyword>
<proteinExistence type="predicted"/>
<organism evidence="2 3">
    <name type="scientific">Lentzea albida</name>
    <dbReference type="NCBI Taxonomy" id="65499"/>
    <lineage>
        <taxon>Bacteria</taxon>
        <taxon>Bacillati</taxon>
        <taxon>Actinomycetota</taxon>
        <taxon>Actinomycetes</taxon>
        <taxon>Pseudonocardiales</taxon>
        <taxon>Pseudonocardiaceae</taxon>
        <taxon>Lentzea</taxon>
    </lineage>
</organism>
<accession>A0A1H9VEK6</accession>
<evidence type="ECO:0000313" key="3">
    <source>
        <dbReference type="Proteomes" id="UP000199503"/>
    </source>
</evidence>
<feature type="transmembrane region" description="Helical" evidence="1">
    <location>
        <begin position="46"/>
        <end position="66"/>
    </location>
</feature>
<feature type="transmembrane region" description="Helical" evidence="1">
    <location>
        <begin position="15"/>
        <end position="34"/>
    </location>
</feature>
<dbReference type="SUPFAM" id="SSF52540">
    <property type="entry name" value="P-loop containing nucleoside triphosphate hydrolases"/>
    <property type="match status" value="1"/>
</dbReference>
<evidence type="ECO:0008006" key="4">
    <source>
        <dbReference type="Google" id="ProtNLM"/>
    </source>
</evidence>
<name>A0A1H9VEK6_9PSEU</name>
<gene>
    <name evidence="2" type="ORF">SAMN04488000_11830</name>
</gene>
<keyword evidence="3" id="KW-1185">Reference proteome</keyword>
<dbReference type="Proteomes" id="UP000199503">
    <property type="component" value="Unassembled WGS sequence"/>
</dbReference>
<dbReference type="InterPro" id="IPR027417">
    <property type="entry name" value="P-loop_NTPase"/>
</dbReference>